<reference evidence="1" key="1">
    <citation type="journal article" date="2014" name="Int. J. Syst. Evol. Microbiol.">
        <title>Complete genome sequence of Corynebacterium casei LMG S-19264T (=DSM 44701T), isolated from a smear-ripened cheese.</title>
        <authorList>
            <consortium name="US DOE Joint Genome Institute (JGI-PGF)"/>
            <person name="Walter F."/>
            <person name="Albersmeier A."/>
            <person name="Kalinowski J."/>
            <person name="Ruckert C."/>
        </authorList>
    </citation>
    <scope>NUCLEOTIDE SEQUENCE</scope>
    <source>
        <strain evidence="1">CCM 7905</strain>
    </source>
</reference>
<organism evidence="1 2">
    <name type="scientific">Rhodococcoides trifolii</name>
    <dbReference type="NCBI Taxonomy" id="908250"/>
    <lineage>
        <taxon>Bacteria</taxon>
        <taxon>Bacillati</taxon>
        <taxon>Actinomycetota</taxon>
        <taxon>Actinomycetes</taxon>
        <taxon>Mycobacteriales</taxon>
        <taxon>Nocardiaceae</taxon>
        <taxon>Rhodococcoides</taxon>
    </lineage>
</organism>
<dbReference type="Proteomes" id="UP000654257">
    <property type="component" value="Unassembled WGS sequence"/>
</dbReference>
<dbReference type="EMBL" id="BMCU01000004">
    <property type="protein sequence ID" value="GGG18698.1"/>
    <property type="molecule type" value="Genomic_DNA"/>
</dbReference>
<reference evidence="1" key="2">
    <citation type="submission" date="2020-09" db="EMBL/GenBank/DDBJ databases">
        <authorList>
            <person name="Sun Q."/>
            <person name="Sedlacek I."/>
        </authorList>
    </citation>
    <scope>NUCLEOTIDE SEQUENCE</scope>
    <source>
        <strain evidence="1">CCM 7905</strain>
    </source>
</reference>
<evidence type="ECO:0000313" key="2">
    <source>
        <dbReference type="Proteomes" id="UP000654257"/>
    </source>
</evidence>
<evidence type="ECO:0008006" key="3">
    <source>
        <dbReference type="Google" id="ProtNLM"/>
    </source>
</evidence>
<evidence type="ECO:0000313" key="1">
    <source>
        <dbReference type="EMBL" id="GGG18698.1"/>
    </source>
</evidence>
<sequence length="337" mass="36963">MDDGDWQSVLDAQHGVVTTSQLAAFGRSPTAVKFHVDSGQWLRVFYGVIAVTNGPLSRAMHLQAALLYGGSGALLSHVTAAEEWGMRRAAVAGPVHITVRHGCSAVSQGEVARRSALRATSRSNRIVHPGVVVHRSRAIAHIGVEFDQPRTSKADTAIDLAVIEPTARGAIIRFVEAVTAGAIPIATMRAKLEVRPPRRYRRALHDALRMLADGVHSVLEHRYALDVERKHGLPSARRQAPHIVDGRTLFEDVDYTRSGVPLIVRLDGQGFHGARQIRFRDRRRDNAAELADRPRLTYGWDDVTGDPCAVYAEVREVLVREGWVDTSAPCGRCAPRV</sequence>
<dbReference type="AlphaFoldDB" id="A0A917G1T0"/>
<dbReference type="RefSeq" id="WP_188546266.1">
    <property type="nucleotide sequence ID" value="NZ_BMCU01000004.1"/>
</dbReference>
<keyword evidence="2" id="KW-1185">Reference proteome</keyword>
<name>A0A917G1T0_9NOCA</name>
<gene>
    <name evidence="1" type="ORF">GCM10007304_35830</name>
</gene>
<protein>
    <recommendedName>
        <fullName evidence="3">Transcriptional regulator, AbiEi antitoxin, Type IV TA system</fullName>
    </recommendedName>
</protein>
<accession>A0A917G1T0</accession>
<comment type="caution">
    <text evidence="1">The sequence shown here is derived from an EMBL/GenBank/DDBJ whole genome shotgun (WGS) entry which is preliminary data.</text>
</comment>
<proteinExistence type="predicted"/>